<comment type="similarity">
    <text evidence="1">Belongs to the GSP E family.</text>
</comment>
<accession>A0ABW4ZB08</accession>
<dbReference type="PANTHER" id="PTHR30258">
    <property type="entry name" value="TYPE II SECRETION SYSTEM PROTEIN GSPE-RELATED"/>
    <property type="match status" value="1"/>
</dbReference>
<dbReference type="CDD" id="cd01129">
    <property type="entry name" value="PulE-GspE-like"/>
    <property type="match status" value="1"/>
</dbReference>
<dbReference type="Gene3D" id="3.40.50.300">
    <property type="entry name" value="P-loop containing nucleotide triphosphate hydrolases"/>
    <property type="match status" value="1"/>
</dbReference>
<dbReference type="Pfam" id="PF05157">
    <property type="entry name" value="MshEN"/>
    <property type="match status" value="1"/>
</dbReference>
<evidence type="ECO:0000259" key="4">
    <source>
        <dbReference type="Pfam" id="PF00437"/>
    </source>
</evidence>
<dbReference type="RefSeq" id="WP_377089461.1">
    <property type="nucleotide sequence ID" value="NZ_JBHSJL010000014.1"/>
</dbReference>
<keyword evidence="3" id="KW-0067">ATP-binding</keyword>
<feature type="domain" description="Type II secretion system protein GspE N-terminal" evidence="5">
    <location>
        <begin position="68"/>
        <end position="151"/>
    </location>
</feature>
<organism evidence="6 7">
    <name type="scientific">Rubritalea tangerina</name>
    <dbReference type="NCBI Taxonomy" id="430798"/>
    <lineage>
        <taxon>Bacteria</taxon>
        <taxon>Pseudomonadati</taxon>
        <taxon>Verrucomicrobiota</taxon>
        <taxon>Verrucomicrobiia</taxon>
        <taxon>Verrucomicrobiales</taxon>
        <taxon>Rubritaleaceae</taxon>
        <taxon>Rubritalea</taxon>
    </lineage>
</organism>
<protein>
    <submittedName>
        <fullName evidence="6">GspE/PulE family protein</fullName>
    </submittedName>
</protein>
<evidence type="ECO:0000256" key="1">
    <source>
        <dbReference type="ARBA" id="ARBA00006611"/>
    </source>
</evidence>
<dbReference type="SUPFAM" id="SSF160246">
    <property type="entry name" value="EspE N-terminal domain-like"/>
    <property type="match status" value="1"/>
</dbReference>
<dbReference type="EMBL" id="JBHUJB010000036">
    <property type="protein sequence ID" value="MFD2159059.1"/>
    <property type="molecule type" value="Genomic_DNA"/>
</dbReference>
<keyword evidence="2" id="KW-0547">Nucleotide-binding</keyword>
<evidence type="ECO:0000313" key="7">
    <source>
        <dbReference type="Proteomes" id="UP001597389"/>
    </source>
</evidence>
<feature type="domain" description="Bacterial type II secretion system protein E" evidence="4">
    <location>
        <begin position="183"/>
        <end position="568"/>
    </location>
</feature>
<gene>
    <name evidence="6" type="ORF">ACFSW8_09125</name>
</gene>
<evidence type="ECO:0000259" key="5">
    <source>
        <dbReference type="Pfam" id="PF05157"/>
    </source>
</evidence>
<dbReference type="InterPro" id="IPR007831">
    <property type="entry name" value="T2SS_GspE_N"/>
</dbReference>
<dbReference type="Pfam" id="PF00437">
    <property type="entry name" value="T2SSE"/>
    <property type="match status" value="1"/>
</dbReference>
<dbReference type="Gene3D" id="3.30.450.90">
    <property type="match status" value="1"/>
</dbReference>
<evidence type="ECO:0000256" key="2">
    <source>
        <dbReference type="ARBA" id="ARBA00022741"/>
    </source>
</evidence>
<dbReference type="Proteomes" id="UP001597389">
    <property type="component" value="Unassembled WGS sequence"/>
</dbReference>
<dbReference type="InterPro" id="IPR027417">
    <property type="entry name" value="P-loop_NTPase"/>
</dbReference>
<dbReference type="PANTHER" id="PTHR30258:SF2">
    <property type="entry name" value="COMG OPERON PROTEIN 1"/>
    <property type="match status" value="1"/>
</dbReference>
<reference evidence="7" key="1">
    <citation type="journal article" date="2019" name="Int. J. Syst. Evol. Microbiol.">
        <title>The Global Catalogue of Microorganisms (GCM) 10K type strain sequencing project: providing services to taxonomists for standard genome sequencing and annotation.</title>
        <authorList>
            <consortium name="The Broad Institute Genomics Platform"/>
            <consortium name="The Broad Institute Genome Sequencing Center for Infectious Disease"/>
            <person name="Wu L."/>
            <person name="Ma J."/>
        </authorList>
    </citation>
    <scope>NUCLEOTIDE SEQUENCE [LARGE SCALE GENOMIC DNA]</scope>
    <source>
        <strain evidence="7">CCUG 57942</strain>
    </source>
</reference>
<comment type="caution">
    <text evidence="6">The sequence shown here is derived from an EMBL/GenBank/DDBJ whole genome shotgun (WGS) entry which is preliminary data.</text>
</comment>
<dbReference type="InterPro" id="IPR037257">
    <property type="entry name" value="T2SS_E_N_sf"/>
</dbReference>
<evidence type="ECO:0000313" key="6">
    <source>
        <dbReference type="EMBL" id="MFD2159059.1"/>
    </source>
</evidence>
<sequence>MSEILERSPIVQQLFELSCSSSRAEEASIEEVIDSASQLQLPIIDALLDAGLVTEEDFYKGLAELVHMPLLTGELEPEDVSELKQVCSAALAIRYQVVPLALEENVLSIACYDPYRMEARQTLTRKLPYTLRWVLAERRHVRSSLSAIYGVGADTFEKILAGRDLEADQLAEKDEASVLDEDESDEASVLRFVNQIIREALVHKATDIHIEPQSDLLRIRYRVDGQLLDVPVPERINALQSSVVARLKIMSRLDVAERRMPQDGRIHLKNEGKSIDVRVATIPSVEGETVSLRLLNQEKFDLNALELEDTVKHAIHEVLSLSHGVILATGPTGSGKSTSLYCFLDHLNKPETRTVTIEDPVENKLPGIVQIAVRPEVGLTFAKGLRSILRADPNNVMIGEIRDTETAEIAIRASLTGHLVFSTLHTNTAIGGISRLLDMDIEPFLVSASVRAFLAQRLVRRLCSHCAEPVKDWSEARAEELGIPRPIYRLEGHPCVAVGCPECRHTGYQGRIAIYEICQISESIQNLIAKGADENAVFEQAVKEGFETMRDYGWRKVMKGVTSIEEVLSSTHAHSGVINS</sequence>
<keyword evidence="7" id="KW-1185">Reference proteome</keyword>
<dbReference type="InterPro" id="IPR001482">
    <property type="entry name" value="T2SS/T4SS_dom"/>
</dbReference>
<dbReference type="SUPFAM" id="SSF52540">
    <property type="entry name" value="P-loop containing nucleoside triphosphate hydrolases"/>
    <property type="match status" value="1"/>
</dbReference>
<name>A0ABW4ZB08_9BACT</name>
<proteinExistence type="inferred from homology"/>
<dbReference type="Gene3D" id="3.30.300.160">
    <property type="entry name" value="Type II secretion system, protein E, N-terminal domain"/>
    <property type="match status" value="1"/>
</dbReference>
<evidence type="ECO:0000256" key="3">
    <source>
        <dbReference type="ARBA" id="ARBA00022840"/>
    </source>
</evidence>